<protein>
    <submittedName>
        <fullName evidence="1">ATP-dependent DNA helicase RRM3-like</fullName>
    </submittedName>
</protein>
<comment type="caution">
    <text evidence="1">The sequence shown here is derived from an EMBL/GenBank/DDBJ whole genome shotgun (WGS) entry which is preliminary data.</text>
</comment>
<name>A0A6G0VK26_APHCR</name>
<keyword evidence="1" id="KW-0547">Nucleotide-binding</keyword>
<reference evidence="1 2" key="1">
    <citation type="submission" date="2019-08" db="EMBL/GenBank/DDBJ databases">
        <title>Whole genome of Aphis craccivora.</title>
        <authorList>
            <person name="Voronova N.V."/>
            <person name="Shulinski R.S."/>
            <person name="Bandarenka Y.V."/>
            <person name="Zhorov D.G."/>
            <person name="Warner D."/>
        </authorList>
    </citation>
    <scope>NUCLEOTIDE SEQUENCE [LARGE SCALE GENOMIC DNA]</scope>
    <source>
        <strain evidence="1">180601</strain>
        <tissue evidence="1">Whole Body</tissue>
    </source>
</reference>
<keyword evidence="1" id="KW-0067">ATP-binding</keyword>
<proteinExistence type="predicted"/>
<keyword evidence="1" id="KW-0347">Helicase</keyword>
<dbReference type="Proteomes" id="UP000478052">
    <property type="component" value="Unassembled WGS sequence"/>
</dbReference>
<dbReference type="OrthoDB" id="272985at2759"/>
<organism evidence="1 2">
    <name type="scientific">Aphis craccivora</name>
    <name type="common">Cowpea aphid</name>
    <dbReference type="NCBI Taxonomy" id="307492"/>
    <lineage>
        <taxon>Eukaryota</taxon>
        <taxon>Metazoa</taxon>
        <taxon>Ecdysozoa</taxon>
        <taxon>Arthropoda</taxon>
        <taxon>Hexapoda</taxon>
        <taxon>Insecta</taxon>
        <taxon>Pterygota</taxon>
        <taxon>Neoptera</taxon>
        <taxon>Paraneoptera</taxon>
        <taxon>Hemiptera</taxon>
        <taxon>Sternorrhyncha</taxon>
        <taxon>Aphidomorpha</taxon>
        <taxon>Aphidoidea</taxon>
        <taxon>Aphididae</taxon>
        <taxon>Aphidini</taxon>
        <taxon>Aphis</taxon>
        <taxon>Aphis</taxon>
    </lineage>
</organism>
<gene>
    <name evidence="1" type="ORF">FWK35_00038410</name>
</gene>
<sequence>MTINKSRGQSLIMAGIGLREECFSHGQFYVTCFRVSSASSFVILAQKGNTKKKKQ</sequence>
<accession>A0A6G0VK26</accession>
<evidence type="ECO:0000313" key="1">
    <source>
        <dbReference type="EMBL" id="KAF0688468.1"/>
    </source>
</evidence>
<keyword evidence="1" id="KW-0378">Hydrolase</keyword>
<evidence type="ECO:0000313" key="2">
    <source>
        <dbReference type="Proteomes" id="UP000478052"/>
    </source>
</evidence>
<dbReference type="GO" id="GO:0004386">
    <property type="term" value="F:helicase activity"/>
    <property type="evidence" value="ECO:0007669"/>
    <property type="project" value="UniProtKB-KW"/>
</dbReference>
<keyword evidence="2" id="KW-1185">Reference proteome</keyword>
<dbReference type="EMBL" id="VUJU01016605">
    <property type="protein sequence ID" value="KAF0688468.1"/>
    <property type="molecule type" value="Genomic_DNA"/>
</dbReference>
<dbReference type="AlphaFoldDB" id="A0A6G0VK26"/>